<dbReference type="AlphaFoldDB" id="A0A919YCH0"/>
<dbReference type="PIRSF" id="PIRSF000429">
    <property type="entry name" value="Ac-CoA_Ac_transf"/>
    <property type="match status" value="1"/>
</dbReference>
<feature type="domain" description="Thiolase N-terminal" evidence="8">
    <location>
        <begin position="5"/>
        <end position="261"/>
    </location>
</feature>
<dbReference type="EC" id="2.3.1.9" evidence="2"/>
<dbReference type="InterPro" id="IPR020615">
    <property type="entry name" value="Thiolase_acyl_enz_int_AS"/>
</dbReference>
<dbReference type="RefSeq" id="WP_212979643.1">
    <property type="nucleotide sequence ID" value="NZ_AP025343.1"/>
</dbReference>
<dbReference type="PROSITE" id="PS00099">
    <property type="entry name" value="THIOLASE_3"/>
    <property type="match status" value="1"/>
</dbReference>
<dbReference type="InterPro" id="IPR016039">
    <property type="entry name" value="Thiolase-like"/>
</dbReference>
<dbReference type="PROSITE" id="PS00737">
    <property type="entry name" value="THIOLASE_2"/>
    <property type="match status" value="1"/>
</dbReference>
<dbReference type="InterPro" id="IPR020610">
    <property type="entry name" value="Thiolase_AS"/>
</dbReference>
<dbReference type="PANTHER" id="PTHR18919:SF107">
    <property type="entry name" value="ACETYL-COA ACETYLTRANSFERASE, CYTOSOLIC"/>
    <property type="match status" value="1"/>
</dbReference>
<dbReference type="SUPFAM" id="SSF53901">
    <property type="entry name" value="Thiolase-like"/>
    <property type="match status" value="2"/>
</dbReference>
<sequence>MKEAVIVSAARTPIGSFQGQFGRVGAVELGAAVIGAVCRRANLGLERVDHVWMGHVLQAGLGMNPARQASVAAGLPFTAPAASVSLVCGSGLLAVIEAARAVRSGDVCWAVAGGMENMTQAPHVLPGLRAGVKYGNAELLDTALHDGLTCAISRQAMGITAERLAERFGISREAQDAYAALSQQRAEAAVRSGRFADEIVPVEVRERAGVRMAERDEHPRFGTTPEALAKLKPAFEAGGTVTAGNASGINDGAAAVLVASTEEAQDQGLEPLGLIKGYATVGVEPQWMGLGPVPALRKALAQAGLKLEQLDLIEINEAFASQTIACLQELGIGSERVNVNGGAIALGHPIGASGARILVTLLHELKRRQGRFGAAALCVGGGHGVALIVERP</sequence>
<keyword evidence="3 7" id="KW-0808">Transferase</keyword>
<protein>
    <recommendedName>
        <fullName evidence="2">acetyl-CoA C-acetyltransferase</fullName>
        <ecNumber evidence="2">2.3.1.9</ecNumber>
    </recommendedName>
    <alternativeName>
        <fullName evidence="5">Acetoacetyl-CoA thiolase</fullName>
    </alternativeName>
</protein>
<dbReference type="NCBIfam" id="TIGR01930">
    <property type="entry name" value="AcCoA-C-Actrans"/>
    <property type="match status" value="1"/>
</dbReference>
<evidence type="ECO:0000313" key="11">
    <source>
        <dbReference type="Proteomes" id="UP000682811"/>
    </source>
</evidence>
<dbReference type="GO" id="GO:0003985">
    <property type="term" value="F:acetyl-CoA C-acetyltransferase activity"/>
    <property type="evidence" value="ECO:0007669"/>
    <property type="project" value="UniProtKB-EC"/>
</dbReference>
<evidence type="ECO:0000256" key="7">
    <source>
        <dbReference type="RuleBase" id="RU003557"/>
    </source>
</evidence>
<evidence type="ECO:0000256" key="4">
    <source>
        <dbReference type="ARBA" id="ARBA00023315"/>
    </source>
</evidence>
<feature type="active site" description="Proton acceptor" evidence="6">
    <location>
        <position position="348"/>
    </location>
</feature>
<keyword evidence="11" id="KW-1185">Reference proteome</keyword>
<proteinExistence type="inferred from homology"/>
<name>A0A919YCH0_9BACL</name>
<dbReference type="InterPro" id="IPR020613">
    <property type="entry name" value="Thiolase_CS"/>
</dbReference>
<evidence type="ECO:0000256" key="1">
    <source>
        <dbReference type="ARBA" id="ARBA00010982"/>
    </source>
</evidence>
<reference evidence="10 11" key="1">
    <citation type="submission" date="2021-03" db="EMBL/GenBank/DDBJ databases">
        <title>Antimicrobial resistance genes in bacteria isolated from Japanese honey, and their potential for conferring macrolide and lincosamide resistance in the American foulbrood pathogen Paenibacillus larvae.</title>
        <authorList>
            <person name="Okamoto M."/>
            <person name="Kumagai M."/>
            <person name="Kanamori H."/>
            <person name="Takamatsu D."/>
        </authorList>
    </citation>
    <scope>NUCLEOTIDE SEQUENCE [LARGE SCALE GENOMIC DNA]</scope>
    <source>
        <strain evidence="10 11">J34TS1</strain>
    </source>
</reference>
<evidence type="ECO:0000259" key="8">
    <source>
        <dbReference type="Pfam" id="PF00108"/>
    </source>
</evidence>
<dbReference type="InterPro" id="IPR002155">
    <property type="entry name" value="Thiolase"/>
</dbReference>
<dbReference type="PANTHER" id="PTHR18919">
    <property type="entry name" value="ACETYL-COA C-ACYLTRANSFERASE"/>
    <property type="match status" value="1"/>
</dbReference>
<dbReference type="PROSITE" id="PS00098">
    <property type="entry name" value="THIOLASE_1"/>
    <property type="match status" value="1"/>
</dbReference>
<dbReference type="Proteomes" id="UP000682811">
    <property type="component" value="Unassembled WGS sequence"/>
</dbReference>
<keyword evidence="4 7" id="KW-0012">Acyltransferase</keyword>
<dbReference type="EMBL" id="BORT01000018">
    <property type="protein sequence ID" value="GIO49086.1"/>
    <property type="molecule type" value="Genomic_DNA"/>
</dbReference>
<evidence type="ECO:0000256" key="3">
    <source>
        <dbReference type="ARBA" id="ARBA00022679"/>
    </source>
</evidence>
<dbReference type="FunFam" id="3.40.47.10:FF:000010">
    <property type="entry name" value="Acetyl-CoA acetyltransferase (Thiolase)"/>
    <property type="match status" value="1"/>
</dbReference>
<evidence type="ECO:0000256" key="5">
    <source>
        <dbReference type="ARBA" id="ARBA00030755"/>
    </source>
</evidence>
<evidence type="ECO:0000256" key="2">
    <source>
        <dbReference type="ARBA" id="ARBA00012705"/>
    </source>
</evidence>
<dbReference type="InterPro" id="IPR020617">
    <property type="entry name" value="Thiolase_C"/>
</dbReference>
<evidence type="ECO:0000313" key="10">
    <source>
        <dbReference type="EMBL" id="GIO49086.1"/>
    </source>
</evidence>
<dbReference type="Pfam" id="PF00108">
    <property type="entry name" value="Thiolase_N"/>
    <property type="match status" value="1"/>
</dbReference>
<evidence type="ECO:0000259" key="9">
    <source>
        <dbReference type="Pfam" id="PF02803"/>
    </source>
</evidence>
<organism evidence="10 11">
    <name type="scientific">Paenibacillus azoreducens</name>
    <dbReference type="NCBI Taxonomy" id="116718"/>
    <lineage>
        <taxon>Bacteria</taxon>
        <taxon>Bacillati</taxon>
        <taxon>Bacillota</taxon>
        <taxon>Bacilli</taxon>
        <taxon>Bacillales</taxon>
        <taxon>Paenibacillaceae</taxon>
        <taxon>Paenibacillus</taxon>
    </lineage>
</organism>
<feature type="active site" description="Proton acceptor" evidence="6">
    <location>
        <position position="378"/>
    </location>
</feature>
<dbReference type="CDD" id="cd00751">
    <property type="entry name" value="thiolase"/>
    <property type="match status" value="1"/>
</dbReference>
<feature type="domain" description="Thiolase C-terminal" evidence="9">
    <location>
        <begin position="270"/>
        <end position="391"/>
    </location>
</feature>
<dbReference type="InterPro" id="IPR020616">
    <property type="entry name" value="Thiolase_N"/>
</dbReference>
<dbReference type="Gene3D" id="3.40.47.10">
    <property type="match status" value="2"/>
</dbReference>
<comment type="caution">
    <text evidence="10">The sequence shown here is derived from an EMBL/GenBank/DDBJ whole genome shotgun (WGS) entry which is preliminary data.</text>
</comment>
<comment type="similarity">
    <text evidence="1 7">Belongs to the thiolase-like superfamily. Thiolase family.</text>
</comment>
<gene>
    <name evidence="10" type="ORF">J34TS1_38510</name>
</gene>
<accession>A0A919YCH0</accession>
<dbReference type="Pfam" id="PF02803">
    <property type="entry name" value="Thiolase_C"/>
    <property type="match status" value="1"/>
</dbReference>
<evidence type="ECO:0000256" key="6">
    <source>
        <dbReference type="PIRSR" id="PIRSR000429-1"/>
    </source>
</evidence>
<feature type="active site" description="Acyl-thioester intermediate" evidence="6">
    <location>
        <position position="88"/>
    </location>
</feature>